<dbReference type="GO" id="GO:0035556">
    <property type="term" value="P:intracellular signal transduction"/>
    <property type="evidence" value="ECO:0007669"/>
    <property type="project" value="InterPro"/>
</dbReference>
<feature type="domain" description="Protein kinase" evidence="11">
    <location>
        <begin position="228"/>
        <end position="486"/>
    </location>
</feature>
<evidence type="ECO:0000256" key="9">
    <source>
        <dbReference type="PROSITE-ProRule" id="PRU10141"/>
    </source>
</evidence>
<keyword evidence="4 9" id="KW-0547">Nucleotide-binding</keyword>
<dbReference type="Proteomes" id="UP000614601">
    <property type="component" value="Unassembled WGS sequence"/>
</dbReference>
<name>A0A811KHV3_9BILA</name>
<evidence type="ECO:0000259" key="11">
    <source>
        <dbReference type="PROSITE" id="PS50011"/>
    </source>
</evidence>
<dbReference type="Proteomes" id="UP000783686">
    <property type="component" value="Unassembled WGS sequence"/>
</dbReference>
<dbReference type="Pfam" id="PF00069">
    <property type="entry name" value="Pkinase"/>
    <property type="match status" value="1"/>
</dbReference>
<evidence type="ECO:0000256" key="5">
    <source>
        <dbReference type="ARBA" id="ARBA00022840"/>
    </source>
</evidence>
<dbReference type="PROSITE" id="PS00107">
    <property type="entry name" value="PROTEIN_KINASE_ATP"/>
    <property type="match status" value="1"/>
</dbReference>
<comment type="similarity">
    <text evidence="2">Belongs to the protein kinase superfamily. CAMK Ser/Thr protein kinase family. CaMK subfamily.</text>
</comment>
<dbReference type="SMART" id="SM00537">
    <property type="entry name" value="DCX"/>
    <property type="match status" value="1"/>
</dbReference>
<evidence type="ECO:0000256" key="2">
    <source>
        <dbReference type="ARBA" id="ARBA00005354"/>
    </source>
</evidence>
<dbReference type="SMART" id="SM00220">
    <property type="entry name" value="S_TKc"/>
    <property type="match status" value="1"/>
</dbReference>
<evidence type="ECO:0000313" key="14">
    <source>
        <dbReference type="Proteomes" id="UP000614601"/>
    </source>
</evidence>
<keyword evidence="5 9" id="KW-0067">ATP-binding</keyword>
<evidence type="ECO:0000256" key="10">
    <source>
        <dbReference type="SAM" id="MobiDB-lite"/>
    </source>
</evidence>
<dbReference type="InterPro" id="IPR008271">
    <property type="entry name" value="Ser/Thr_kinase_AS"/>
</dbReference>
<evidence type="ECO:0000256" key="8">
    <source>
        <dbReference type="ARBA" id="ARBA00048679"/>
    </source>
</evidence>
<dbReference type="InterPro" id="IPR011009">
    <property type="entry name" value="Kinase-like_dom_sf"/>
</dbReference>
<dbReference type="EC" id="2.7.11.1" evidence="3"/>
<accession>A0A811KHV3</accession>
<feature type="compositionally biased region" description="Acidic residues" evidence="10">
    <location>
        <begin position="571"/>
        <end position="583"/>
    </location>
</feature>
<evidence type="ECO:0000256" key="1">
    <source>
        <dbReference type="ARBA" id="ARBA00001946"/>
    </source>
</evidence>
<evidence type="ECO:0000259" key="12">
    <source>
        <dbReference type="PROSITE" id="PS50309"/>
    </source>
</evidence>
<dbReference type="FunFam" id="1.10.510.10:FF:000571">
    <property type="entry name" value="Maternal embryonic leucine zipper kinase"/>
    <property type="match status" value="1"/>
</dbReference>
<dbReference type="OrthoDB" id="1738954at2759"/>
<dbReference type="EMBL" id="CAJFDH010000003">
    <property type="protein sequence ID" value="CAD5214886.1"/>
    <property type="molecule type" value="Genomic_DNA"/>
</dbReference>
<feature type="binding site" evidence="9">
    <location>
        <position position="261"/>
    </location>
    <ligand>
        <name>ATP</name>
        <dbReference type="ChEBI" id="CHEBI:30616"/>
    </ligand>
</feature>
<dbReference type="InterPro" id="IPR036572">
    <property type="entry name" value="Doublecortin_dom_sf"/>
</dbReference>
<dbReference type="Gene3D" id="3.10.20.230">
    <property type="entry name" value="Doublecortin domain"/>
    <property type="match status" value="1"/>
</dbReference>
<dbReference type="GO" id="GO:0004674">
    <property type="term" value="F:protein serine/threonine kinase activity"/>
    <property type="evidence" value="ECO:0007669"/>
    <property type="project" value="UniProtKB-EC"/>
</dbReference>
<evidence type="ECO:0000313" key="13">
    <source>
        <dbReference type="EMBL" id="CAD5214886.1"/>
    </source>
</evidence>
<feature type="domain" description="Doublecortin" evidence="12">
    <location>
        <begin position="83"/>
        <end position="166"/>
    </location>
</feature>
<dbReference type="InterPro" id="IPR000719">
    <property type="entry name" value="Prot_kinase_dom"/>
</dbReference>
<feature type="region of interest" description="Disordered" evidence="10">
    <location>
        <begin position="557"/>
        <end position="583"/>
    </location>
</feature>
<dbReference type="InterPro" id="IPR003533">
    <property type="entry name" value="Doublecortin_dom"/>
</dbReference>
<feature type="region of interest" description="Disordered" evidence="10">
    <location>
        <begin position="1"/>
        <end position="64"/>
    </location>
</feature>
<dbReference type="Gene3D" id="1.10.510.10">
    <property type="entry name" value="Transferase(Phosphotransferase) domain 1"/>
    <property type="match status" value="1"/>
</dbReference>
<dbReference type="Pfam" id="PF03607">
    <property type="entry name" value="DCX"/>
    <property type="match status" value="1"/>
</dbReference>
<evidence type="ECO:0000256" key="4">
    <source>
        <dbReference type="ARBA" id="ARBA00022741"/>
    </source>
</evidence>
<comment type="cofactor">
    <cofactor evidence="1">
        <name>Mg(2+)</name>
        <dbReference type="ChEBI" id="CHEBI:18420"/>
    </cofactor>
</comment>
<dbReference type="AlphaFoldDB" id="A0A811KHV3"/>
<dbReference type="PANTHER" id="PTHR24347">
    <property type="entry name" value="SERINE/THREONINE-PROTEIN KINASE"/>
    <property type="match status" value="1"/>
</dbReference>
<dbReference type="PROSITE" id="PS00108">
    <property type="entry name" value="PROTEIN_KINASE_ST"/>
    <property type="match status" value="1"/>
</dbReference>
<protein>
    <recommendedName>
        <fullName evidence="3">non-specific serine/threonine protein kinase</fullName>
        <ecNumber evidence="3">2.7.11.1</ecNumber>
    </recommendedName>
    <alternativeName>
        <fullName evidence="6">Doublecortin-like and CAM kinase-like protein</fullName>
    </alternativeName>
</protein>
<dbReference type="SUPFAM" id="SSF89837">
    <property type="entry name" value="Doublecortin (DC)"/>
    <property type="match status" value="1"/>
</dbReference>
<evidence type="ECO:0000256" key="6">
    <source>
        <dbReference type="ARBA" id="ARBA00031092"/>
    </source>
</evidence>
<reference evidence="13" key="1">
    <citation type="submission" date="2020-09" db="EMBL/GenBank/DDBJ databases">
        <authorList>
            <person name="Kikuchi T."/>
        </authorList>
    </citation>
    <scope>NUCLEOTIDE SEQUENCE</scope>
    <source>
        <strain evidence="13">SH1</strain>
    </source>
</reference>
<dbReference type="EMBL" id="CAJFCW020000003">
    <property type="protein sequence ID" value="CAG9103369.1"/>
    <property type="molecule type" value="Genomic_DNA"/>
</dbReference>
<sequence>MVASDRDLDTMSARVCFRDDSDGTPGSPGKRREAPNTASGLPFKEINGRDNASTVPKTAGYAPNRSARKSIRQYNMYFPIQGKRIRLCFNGDRFSKPVAYSIAAFKTFDAFLEDVNAKVGRHAALLYGARHIFSSNGCLITNLDDMRHNETYVCASTTKFVPLNYDQVCVPKWTSTLNKTTRPFQRPSVTRYRCQVKRNRQSSMPSECGDQDGLNNTRSEEIPVLPDTEIIGFLGRGHSAEVFKARNMKGRLFAAKVIALKNDNMTEFVAREIELMKALRCEQIVKMFKTYEHPNVGQVIELEYMPDGDLFDYMKVNKVLDEYNCASVMSCLASALAYMHSNNVVHRDIKPENLLVYFDENQLCKVKVTDLGLATKVEKGQMLFTVCGTPTYVAPEVVAKEGYSFECDSWSSGIIMYLLLAGFPPFFTQNDDQGELFDQILQAKVPLGDDYLIEVSWSAKLILRKLLARYPKQRLKTRELMLEKWVKDPGRITNADEAKAAAIFDEMDEQQPQPERPPSKMRRYSNPDFNALKLNKKNIFQLHRASTQLSRQYKKAFNSVPHQTSHQSSMSDDDVYEYSDSEEGQVENGVSDFVFFRPT</sequence>
<keyword evidence="14" id="KW-1185">Reference proteome</keyword>
<gene>
    <name evidence="13" type="ORF">BOKJ2_LOCUS5817</name>
</gene>
<feature type="region of interest" description="Disordered" evidence="10">
    <location>
        <begin position="504"/>
        <end position="525"/>
    </location>
</feature>
<dbReference type="PROSITE" id="PS50309">
    <property type="entry name" value="DC"/>
    <property type="match status" value="1"/>
</dbReference>
<dbReference type="SUPFAM" id="SSF56112">
    <property type="entry name" value="Protein kinase-like (PK-like)"/>
    <property type="match status" value="1"/>
</dbReference>
<comment type="catalytic activity">
    <reaction evidence="8">
        <text>L-seryl-[protein] + ATP = O-phospho-L-seryl-[protein] + ADP + H(+)</text>
        <dbReference type="Rhea" id="RHEA:17989"/>
        <dbReference type="Rhea" id="RHEA-COMP:9863"/>
        <dbReference type="Rhea" id="RHEA-COMP:11604"/>
        <dbReference type="ChEBI" id="CHEBI:15378"/>
        <dbReference type="ChEBI" id="CHEBI:29999"/>
        <dbReference type="ChEBI" id="CHEBI:30616"/>
        <dbReference type="ChEBI" id="CHEBI:83421"/>
        <dbReference type="ChEBI" id="CHEBI:456216"/>
        <dbReference type="EC" id="2.7.11.1"/>
    </reaction>
</comment>
<dbReference type="GO" id="GO:0005524">
    <property type="term" value="F:ATP binding"/>
    <property type="evidence" value="ECO:0007669"/>
    <property type="project" value="UniProtKB-UniRule"/>
</dbReference>
<evidence type="ECO:0000256" key="7">
    <source>
        <dbReference type="ARBA" id="ARBA00047899"/>
    </source>
</evidence>
<evidence type="ECO:0000256" key="3">
    <source>
        <dbReference type="ARBA" id="ARBA00012513"/>
    </source>
</evidence>
<comment type="catalytic activity">
    <reaction evidence="7">
        <text>L-threonyl-[protein] + ATP = O-phospho-L-threonyl-[protein] + ADP + H(+)</text>
        <dbReference type="Rhea" id="RHEA:46608"/>
        <dbReference type="Rhea" id="RHEA-COMP:11060"/>
        <dbReference type="Rhea" id="RHEA-COMP:11605"/>
        <dbReference type="ChEBI" id="CHEBI:15378"/>
        <dbReference type="ChEBI" id="CHEBI:30013"/>
        <dbReference type="ChEBI" id="CHEBI:30616"/>
        <dbReference type="ChEBI" id="CHEBI:61977"/>
        <dbReference type="ChEBI" id="CHEBI:456216"/>
        <dbReference type="EC" id="2.7.11.1"/>
    </reaction>
</comment>
<dbReference type="InterPro" id="IPR017441">
    <property type="entry name" value="Protein_kinase_ATP_BS"/>
</dbReference>
<comment type="caution">
    <text evidence="13">The sequence shown here is derived from an EMBL/GenBank/DDBJ whole genome shotgun (WGS) entry which is preliminary data.</text>
</comment>
<organism evidence="13 14">
    <name type="scientific">Bursaphelenchus okinawaensis</name>
    <dbReference type="NCBI Taxonomy" id="465554"/>
    <lineage>
        <taxon>Eukaryota</taxon>
        <taxon>Metazoa</taxon>
        <taxon>Ecdysozoa</taxon>
        <taxon>Nematoda</taxon>
        <taxon>Chromadorea</taxon>
        <taxon>Rhabditida</taxon>
        <taxon>Tylenchina</taxon>
        <taxon>Tylenchomorpha</taxon>
        <taxon>Aphelenchoidea</taxon>
        <taxon>Aphelenchoididae</taxon>
        <taxon>Bursaphelenchus</taxon>
    </lineage>
</organism>
<proteinExistence type="inferred from homology"/>
<dbReference type="PROSITE" id="PS50011">
    <property type="entry name" value="PROTEIN_KINASE_DOM"/>
    <property type="match status" value="1"/>
</dbReference>